<dbReference type="InterPro" id="IPR003146">
    <property type="entry name" value="M14A_act_pep"/>
</dbReference>
<dbReference type="GO" id="GO:0004181">
    <property type="term" value="F:metallocarboxypeptidase activity"/>
    <property type="evidence" value="ECO:0007669"/>
    <property type="project" value="InterPro"/>
</dbReference>
<evidence type="ECO:0000256" key="3">
    <source>
        <dbReference type="ARBA" id="ARBA00005988"/>
    </source>
</evidence>
<evidence type="ECO:0000256" key="10">
    <source>
        <dbReference type="ARBA" id="ARBA00022833"/>
    </source>
</evidence>
<evidence type="ECO:0000256" key="7">
    <source>
        <dbReference type="ARBA" id="ARBA00022723"/>
    </source>
</evidence>
<dbReference type="InterPro" id="IPR000834">
    <property type="entry name" value="Peptidase_M14"/>
</dbReference>
<dbReference type="Pfam" id="PF00246">
    <property type="entry name" value="Peptidase_M14"/>
    <property type="match status" value="1"/>
</dbReference>
<comment type="cofactor">
    <cofactor evidence="1">
        <name>Zn(2+)</name>
        <dbReference type="ChEBI" id="CHEBI:29105"/>
    </cofactor>
</comment>
<evidence type="ECO:0000256" key="1">
    <source>
        <dbReference type="ARBA" id="ARBA00001947"/>
    </source>
</evidence>
<keyword evidence="11" id="KW-0482">Metalloprotease</keyword>
<dbReference type="SUPFAM" id="SSF54897">
    <property type="entry name" value="Protease propeptides/inhibitors"/>
    <property type="match status" value="1"/>
</dbReference>
<evidence type="ECO:0000256" key="9">
    <source>
        <dbReference type="ARBA" id="ARBA00022801"/>
    </source>
</evidence>
<dbReference type="PANTHER" id="PTHR11705">
    <property type="entry name" value="PROTEASE FAMILY M14 CARBOXYPEPTIDASE A,B"/>
    <property type="match status" value="1"/>
</dbReference>
<dbReference type="SMART" id="SM00631">
    <property type="entry name" value="Zn_pept"/>
    <property type="match status" value="1"/>
</dbReference>
<feature type="non-terminal residue" evidence="17">
    <location>
        <position position="1"/>
    </location>
</feature>
<dbReference type="InterPro" id="IPR057247">
    <property type="entry name" value="CARBOXYPEPT_ZN_2"/>
</dbReference>
<organism evidence="17">
    <name type="scientific">Medioppia subpectinata</name>
    <dbReference type="NCBI Taxonomy" id="1979941"/>
    <lineage>
        <taxon>Eukaryota</taxon>
        <taxon>Metazoa</taxon>
        <taxon>Ecdysozoa</taxon>
        <taxon>Arthropoda</taxon>
        <taxon>Chelicerata</taxon>
        <taxon>Arachnida</taxon>
        <taxon>Acari</taxon>
        <taxon>Acariformes</taxon>
        <taxon>Sarcoptiformes</taxon>
        <taxon>Oribatida</taxon>
        <taxon>Brachypylina</taxon>
        <taxon>Oppioidea</taxon>
        <taxon>Oppiidae</taxon>
        <taxon>Medioppia</taxon>
    </lineage>
</organism>
<evidence type="ECO:0000256" key="5">
    <source>
        <dbReference type="ARBA" id="ARBA00022645"/>
    </source>
</evidence>
<keyword evidence="12" id="KW-1015">Disulfide bond</keyword>
<comment type="similarity">
    <text evidence="3 14">Belongs to the peptidase M14 family.</text>
</comment>
<evidence type="ECO:0000256" key="8">
    <source>
        <dbReference type="ARBA" id="ARBA00022729"/>
    </source>
</evidence>
<sequence length="400" mass="45240">APEKPVDYSSHKLIKIFPKNVKQLVDLRRFGSDFKMDYWNAPMPDMRPVLTLVPGEKIGAEFLVALNKSRIGFEVTADNFQKMLNAERDENSRNLRRFRSFFDYQSTYHSYDEIIAELQRVSTNNSKVVYNSMGKSYEGRQIPFLTITNTDVKEPKKTIVFECGIHAREWVRVSTATCLWMANTLITDSINEELLKKFEFIVIPSLNPDGYVYSHTVNRMWRKTRSPQRGGQRGADPNRNFDSHFGQAGTQLDPSGEAYPGVKPFSEVETKALANLVLSKRGQIAAYFAIHSFSQLWMYPYGYTSVPPPNYAQLERLSTRAVDAIRATSGLVFNKGTIARTIYKASGSSIDWAYDSAGCKVVFALELRDKGQYGFILPPSQIRSAATETWAGIKAVLGEL</sequence>
<feature type="domain" description="Peptidase M14" evidence="16">
    <location>
        <begin position="107"/>
        <end position="400"/>
    </location>
</feature>
<dbReference type="CDD" id="cd03860">
    <property type="entry name" value="M14_CP_A-B_like"/>
    <property type="match status" value="1"/>
</dbReference>
<proteinExistence type="inferred from homology"/>
<evidence type="ECO:0000256" key="4">
    <source>
        <dbReference type="ARBA" id="ARBA00022525"/>
    </source>
</evidence>
<evidence type="ECO:0000313" key="17">
    <source>
        <dbReference type="EMBL" id="CAD7637522.1"/>
    </source>
</evidence>
<keyword evidence="18" id="KW-1185">Reference proteome</keyword>
<keyword evidence="4" id="KW-0964">Secreted</keyword>
<dbReference type="Proteomes" id="UP000759131">
    <property type="component" value="Unassembled WGS sequence"/>
</dbReference>
<dbReference type="Gene3D" id="3.30.70.340">
    <property type="entry name" value="Metallocarboxypeptidase-like"/>
    <property type="match status" value="1"/>
</dbReference>
<keyword evidence="5" id="KW-0121">Carboxypeptidase</keyword>
<gene>
    <name evidence="17" type="ORF">OSB1V03_LOCUS17020</name>
</gene>
<feature type="region of interest" description="Disordered" evidence="15">
    <location>
        <begin position="223"/>
        <end position="247"/>
    </location>
</feature>
<protein>
    <recommendedName>
        <fullName evidence="16">Peptidase M14 domain-containing protein</fullName>
    </recommendedName>
</protein>
<evidence type="ECO:0000256" key="6">
    <source>
        <dbReference type="ARBA" id="ARBA00022670"/>
    </source>
</evidence>
<dbReference type="FunFam" id="3.40.630.10:FF:000040">
    <property type="entry name" value="zinc carboxypeptidase"/>
    <property type="match status" value="1"/>
</dbReference>
<comment type="subcellular location">
    <subcellularLocation>
        <location evidence="2">Secreted</location>
    </subcellularLocation>
</comment>
<evidence type="ECO:0000256" key="14">
    <source>
        <dbReference type="PROSITE-ProRule" id="PRU01379"/>
    </source>
</evidence>
<keyword evidence="10" id="KW-0862">Zinc</keyword>
<dbReference type="PRINTS" id="PR00765">
    <property type="entry name" value="CRBOXYPTASEA"/>
</dbReference>
<comment type="function">
    <text evidence="13">Involved in the digestion of the blood meal.</text>
</comment>
<feature type="active site" description="Proton donor/acceptor" evidence="14">
    <location>
        <position position="366"/>
    </location>
</feature>
<evidence type="ECO:0000256" key="2">
    <source>
        <dbReference type="ARBA" id="ARBA00004613"/>
    </source>
</evidence>
<dbReference type="Gene3D" id="3.40.630.10">
    <property type="entry name" value="Zn peptidases"/>
    <property type="match status" value="1"/>
</dbReference>
<keyword evidence="9" id="KW-0378">Hydrolase</keyword>
<accession>A0A7R9L9R2</accession>
<evidence type="ECO:0000256" key="12">
    <source>
        <dbReference type="ARBA" id="ARBA00023157"/>
    </source>
</evidence>
<name>A0A7R9L9R2_9ACAR</name>
<reference evidence="17" key="1">
    <citation type="submission" date="2020-11" db="EMBL/GenBank/DDBJ databases">
        <authorList>
            <person name="Tran Van P."/>
        </authorList>
    </citation>
    <scope>NUCLEOTIDE SEQUENCE</scope>
</reference>
<dbReference type="OrthoDB" id="6416026at2759"/>
<dbReference type="EMBL" id="CAJPIZ010019768">
    <property type="protein sequence ID" value="CAG2117065.1"/>
    <property type="molecule type" value="Genomic_DNA"/>
</dbReference>
<dbReference type="GO" id="GO:0008270">
    <property type="term" value="F:zinc ion binding"/>
    <property type="evidence" value="ECO:0007669"/>
    <property type="project" value="InterPro"/>
</dbReference>
<dbReference type="EMBL" id="OC874343">
    <property type="protein sequence ID" value="CAD7637522.1"/>
    <property type="molecule type" value="Genomic_DNA"/>
</dbReference>
<keyword evidence="8" id="KW-0732">Signal</keyword>
<evidence type="ECO:0000256" key="13">
    <source>
        <dbReference type="ARBA" id="ARBA00057299"/>
    </source>
</evidence>
<dbReference type="PANTHER" id="PTHR11705:SF140">
    <property type="entry name" value="FI02848P-RELATED"/>
    <property type="match status" value="1"/>
</dbReference>
<dbReference type="Pfam" id="PF02244">
    <property type="entry name" value="Propep_M14"/>
    <property type="match status" value="1"/>
</dbReference>
<dbReference type="PROSITE" id="PS52035">
    <property type="entry name" value="PEPTIDASE_M14"/>
    <property type="match status" value="1"/>
</dbReference>
<keyword evidence="7" id="KW-0479">Metal-binding</keyword>
<dbReference type="SUPFAM" id="SSF53187">
    <property type="entry name" value="Zn-dependent exopeptidases"/>
    <property type="match status" value="1"/>
</dbReference>
<evidence type="ECO:0000256" key="15">
    <source>
        <dbReference type="SAM" id="MobiDB-lite"/>
    </source>
</evidence>
<dbReference type="PROSITE" id="PS00133">
    <property type="entry name" value="CARBOXYPEPT_ZN_2"/>
    <property type="match status" value="1"/>
</dbReference>
<keyword evidence="6" id="KW-0645">Protease</keyword>
<evidence type="ECO:0000256" key="11">
    <source>
        <dbReference type="ARBA" id="ARBA00023049"/>
    </source>
</evidence>
<evidence type="ECO:0000313" key="18">
    <source>
        <dbReference type="Proteomes" id="UP000759131"/>
    </source>
</evidence>
<dbReference type="AlphaFoldDB" id="A0A7R9L9R2"/>
<evidence type="ECO:0000259" key="16">
    <source>
        <dbReference type="PROSITE" id="PS52035"/>
    </source>
</evidence>
<dbReference type="GO" id="GO:0006508">
    <property type="term" value="P:proteolysis"/>
    <property type="evidence" value="ECO:0007669"/>
    <property type="project" value="UniProtKB-KW"/>
</dbReference>
<dbReference type="InterPro" id="IPR036990">
    <property type="entry name" value="M14A-like_propep"/>
</dbReference>
<dbReference type="GO" id="GO:0005615">
    <property type="term" value="C:extracellular space"/>
    <property type="evidence" value="ECO:0007669"/>
    <property type="project" value="TreeGrafter"/>
</dbReference>